<gene>
    <name evidence="2" type="ORF">G4B88_024504</name>
</gene>
<sequence>MGLLDDFLGTIAKKLDGTREIAKAGRVKENVVQPSNAGSKKPAPSVKGHEDELAPILCTLTADTTSQLNVLRHDRHSLGMDGTQIGVLEQTHQISFCSLLYGKNSVALKPQITKKAAYLEVLSNFPNKALEWQFPDQELSALLVLPNFTIHQQPFLIRHNNEKQNINNWERGKRAKREKEIELYQSTSCQHNARLR</sequence>
<keyword evidence="3" id="KW-1185">Reference proteome</keyword>
<reference evidence="2 3" key="1">
    <citation type="journal article" date="2020" name="bioRxiv">
        <title>Sequence and annotation of 42 cannabis genomes reveals extensive copy number variation in cannabinoid synthesis and pathogen resistance genes.</title>
        <authorList>
            <person name="Mckernan K.J."/>
            <person name="Helbert Y."/>
            <person name="Kane L.T."/>
            <person name="Ebling H."/>
            <person name="Zhang L."/>
            <person name="Liu B."/>
            <person name="Eaton Z."/>
            <person name="Mclaughlin S."/>
            <person name="Kingan S."/>
            <person name="Baybayan P."/>
            <person name="Concepcion G."/>
            <person name="Jordan M."/>
            <person name="Riva A."/>
            <person name="Barbazuk W."/>
            <person name="Harkins T."/>
        </authorList>
    </citation>
    <scope>NUCLEOTIDE SEQUENCE [LARGE SCALE GENOMIC DNA]</scope>
    <source>
        <strain evidence="3">cv. Jamaican Lion 4</strain>
        <tissue evidence="2">Leaf</tissue>
    </source>
</reference>
<evidence type="ECO:0000313" key="3">
    <source>
        <dbReference type="Proteomes" id="UP000583929"/>
    </source>
</evidence>
<proteinExistence type="predicted"/>
<dbReference type="EMBL" id="JAATIQ010000321">
    <property type="protein sequence ID" value="KAF4361928.1"/>
    <property type="molecule type" value="Genomic_DNA"/>
</dbReference>
<accession>A0A7J6EU78</accession>
<organism evidence="2 3">
    <name type="scientific">Cannabis sativa</name>
    <name type="common">Hemp</name>
    <name type="synonym">Marijuana</name>
    <dbReference type="NCBI Taxonomy" id="3483"/>
    <lineage>
        <taxon>Eukaryota</taxon>
        <taxon>Viridiplantae</taxon>
        <taxon>Streptophyta</taxon>
        <taxon>Embryophyta</taxon>
        <taxon>Tracheophyta</taxon>
        <taxon>Spermatophyta</taxon>
        <taxon>Magnoliopsida</taxon>
        <taxon>eudicotyledons</taxon>
        <taxon>Gunneridae</taxon>
        <taxon>Pentapetalae</taxon>
        <taxon>rosids</taxon>
        <taxon>fabids</taxon>
        <taxon>Rosales</taxon>
        <taxon>Cannabaceae</taxon>
        <taxon>Cannabis</taxon>
    </lineage>
</organism>
<feature type="region of interest" description="Disordered" evidence="1">
    <location>
        <begin position="29"/>
        <end position="48"/>
    </location>
</feature>
<dbReference type="Proteomes" id="UP000583929">
    <property type="component" value="Unassembled WGS sequence"/>
</dbReference>
<protein>
    <submittedName>
        <fullName evidence="2">Uncharacterized protein</fullName>
    </submittedName>
</protein>
<dbReference type="AlphaFoldDB" id="A0A7J6EU78"/>
<name>A0A7J6EU78_CANSA</name>
<evidence type="ECO:0000313" key="2">
    <source>
        <dbReference type="EMBL" id="KAF4361928.1"/>
    </source>
</evidence>
<comment type="caution">
    <text evidence="2">The sequence shown here is derived from an EMBL/GenBank/DDBJ whole genome shotgun (WGS) entry which is preliminary data.</text>
</comment>
<evidence type="ECO:0000256" key="1">
    <source>
        <dbReference type="SAM" id="MobiDB-lite"/>
    </source>
</evidence>